<dbReference type="AlphaFoldDB" id="A0A166Q588"/>
<reference evidence="1" key="1">
    <citation type="journal article" date="2016" name="Mol. Biol. Evol.">
        <title>Comparative Genomics of Early-Diverging Mushroom-Forming Fungi Provides Insights into the Origins of Lignocellulose Decay Capabilities.</title>
        <authorList>
            <person name="Nagy L.G."/>
            <person name="Riley R."/>
            <person name="Tritt A."/>
            <person name="Adam C."/>
            <person name="Daum C."/>
            <person name="Floudas D."/>
            <person name="Sun H."/>
            <person name="Yadav J.S."/>
            <person name="Pangilinan J."/>
            <person name="Larsson K.H."/>
            <person name="Matsuura K."/>
            <person name="Barry K."/>
            <person name="Labutti K."/>
            <person name="Kuo R."/>
            <person name="Ohm R.A."/>
            <person name="Bhattacharya S.S."/>
            <person name="Shirouzu T."/>
            <person name="Yoshinaga Y."/>
            <person name="Martin F.M."/>
            <person name="Grigoriev I.V."/>
            <person name="Hibbett D.S."/>
        </authorList>
    </citation>
    <scope>NUCLEOTIDE SEQUENCE [LARGE SCALE GENOMIC DNA]</scope>
    <source>
        <strain evidence="1">CBS 109695</strain>
    </source>
</reference>
<organism evidence="1">
    <name type="scientific">Athelia psychrophila</name>
    <dbReference type="NCBI Taxonomy" id="1759441"/>
    <lineage>
        <taxon>Eukaryota</taxon>
        <taxon>Fungi</taxon>
        <taxon>Dikarya</taxon>
        <taxon>Basidiomycota</taxon>
        <taxon>Agaricomycotina</taxon>
        <taxon>Agaricomycetes</taxon>
        <taxon>Agaricomycetidae</taxon>
        <taxon>Atheliales</taxon>
        <taxon>Atheliaceae</taxon>
        <taxon>Athelia</taxon>
    </lineage>
</organism>
<name>A0A166Q588_9AGAM</name>
<accession>A0A166Q588</accession>
<proteinExistence type="predicted"/>
<sequence>MPSLSELEIRECATFALTRSVLRRMTYRHDKGSSPLVPKLQALKIDWRKPAFHDEAFANMVASRWAFNGSPERNTLQIVELDIIPPDEEEEDEDCFEDSLLDGDVFDPVMIRDTLRILRRCKTDGMKAKVIEEDDDWYPTDWLTV</sequence>
<dbReference type="EMBL" id="KV417512">
    <property type="protein sequence ID" value="KZP26768.1"/>
    <property type="molecule type" value="Genomic_DNA"/>
</dbReference>
<protein>
    <submittedName>
        <fullName evidence="1">Uncharacterized protein</fullName>
    </submittedName>
</protein>
<gene>
    <name evidence="1" type="ORF">FIBSPDRAFT_854446</name>
</gene>
<evidence type="ECO:0000313" key="1">
    <source>
        <dbReference type="EMBL" id="KZP26768.1"/>
    </source>
</evidence>